<organism evidence="2">
    <name type="scientific">Arundo donax</name>
    <name type="common">Giant reed</name>
    <name type="synonym">Donax arundinaceus</name>
    <dbReference type="NCBI Taxonomy" id="35708"/>
    <lineage>
        <taxon>Eukaryota</taxon>
        <taxon>Viridiplantae</taxon>
        <taxon>Streptophyta</taxon>
        <taxon>Embryophyta</taxon>
        <taxon>Tracheophyta</taxon>
        <taxon>Spermatophyta</taxon>
        <taxon>Magnoliopsida</taxon>
        <taxon>Liliopsida</taxon>
        <taxon>Poales</taxon>
        <taxon>Poaceae</taxon>
        <taxon>PACMAD clade</taxon>
        <taxon>Arundinoideae</taxon>
        <taxon>Arundineae</taxon>
        <taxon>Arundo</taxon>
    </lineage>
</organism>
<accession>A0A0A9CZR2</accession>
<evidence type="ECO:0000256" key="1">
    <source>
        <dbReference type="SAM" id="MobiDB-lite"/>
    </source>
</evidence>
<reference evidence="2" key="1">
    <citation type="submission" date="2014-09" db="EMBL/GenBank/DDBJ databases">
        <authorList>
            <person name="Magalhaes I.L.F."/>
            <person name="Oliveira U."/>
            <person name="Santos F.R."/>
            <person name="Vidigal T.H.D.A."/>
            <person name="Brescovit A.D."/>
            <person name="Santos A.J."/>
        </authorList>
    </citation>
    <scope>NUCLEOTIDE SEQUENCE</scope>
    <source>
        <tissue evidence="2">Shoot tissue taken approximately 20 cm above the soil surface</tissue>
    </source>
</reference>
<sequence>MHVVLGVHGPRPYAAPAARRRAPEPQEQRGSGGSERRPPRGGSNRGRVARRPRGFGGWRMRRWRGGRWCGGRIGIGE</sequence>
<proteinExistence type="predicted"/>
<reference evidence="2" key="2">
    <citation type="journal article" date="2015" name="Data Brief">
        <title>Shoot transcriptome of the giant reed, Arundo donax.</title>
        <authorList>
            <person name="Barrero R.A."/>
            <person name="Guerrero F.D."/>
            <person name="Moolhuijzen P."/>
            <person name="Goolsby J.A."/>
            <person name="Tidwell J."/>
            <person name="Bellgard S.E."/>
            <person name="Bellgard M.I."/>
        </authorList>
    </citation>
    <scope>NUCLEOTIDE SEQUENCE</scope>
    <source>
        <tissue evidence="2">Shoot tissue taken approximately 20 cm above the soil surface</tissue>
    </source>
</reference>
<protein>
    <submittedName>
        <fullName evidence="2">Uncharacterized protein</fullName>
    </submittedName>
</protein>
<evidence type="ECO:0000313" key="2">
    <source>
        <dbReference type="EMBL" id="JAD79928.1"/>
    </source>
</evidence>
<feature type="region of interest" description="Disordered" evidence="1">
    <location>
        <begin position="1"/>
        <end position="53"/>
    </location>
</feature>
<name>A0A0A9CZR2_ARUDO</name>
<dbReference type="EMBL" id="GBRH01217967">
    <property type="protein sequence ID" value="JAD79928.1"/>
    <property type="molecule type" value="Transcribed_RNA"/>
</dbReference>
<dbReference type="AlphaFoldDB" id="A0A0A9CZR2"/>